<sequence>MHGVVVVGESLIDLVAAADGRSFTAHPGGSPANVAVGLARLGVPVTLHTALAADHFGRLVESHVTDSGVRLAPHRTEHTSLAVVTLDGQGVPEYDFRLTWDIGEVPLNAACLHTGSLAAALPPGASAVEALMSATSATVTYDPNIRPPLMGEPAGARARVERQVALSDVVKVSEEDLAWLYPGEDAEEVAASWRSSGPALVILTLGENGCTALTAHGRLHRPGIRVKVADTVGAGDAFMSGLLSALHAGDHLGGRVAVPRDALPGILDTALRSAAITCTRPGADPPTQAELAGLRLQEARP</sequence>
<dbReference type="InterPro" id="IPR011611">
    <property type="entry name" value="PfkB_dom"/>
</dbReference>
<dbReference type="PANTHER" id="PTHR43085:SF1">
    <property type="entry name" value="PSEUDOURIDINE KINASE-RELATED"/>
    <property type="match status" value="1"/>
</dbReference>
<dbReference type="InterPro" id="IPR050306">
    <property type="entry name" value="PfkB_Carbo_kinase"/>
</dbReference>
<dbReference type="GO" id="GO:0006000">
    <property type="term" value="P:fructose metabolic process"/>
    <property type="evidence" value="ECO:0007669"/>
    <property type="project" value="UniProtKB-ARBA"/>
</dbReference>
<feature type="domain" description="Carbohydrate kinase PfkB" evidence="7">
    <location>
        <begin position="1"/>
        <end position="286"/>
    </location>
</feature>
<dbReference type="InterPro" id="IPR002173">
    <property type="entry name" value="Carboh/pur_kinase_PfkB_CS"/>
</dbReference>
<dbReference type="PANTHER" id="PTHR43085">
    <property type="entry name" value="HEXOKINASE FAMILY MEMBER"/>
    <property type="match status" value="1"/>
</dbReference>
<evidence type="ECO:0000313" key="9">
    <source>
        <dbReference type="Proteomes" id="UP000265768"/>
    </source>
</evidence>
<evidence type="ECO:0000256" key="6">
    <source>
        <dbReference type="RuleBase" id="RU003704"/>
    </source>
</evidence>
<evidence type="ECO:0000259" key="7">
    <source>
        <dbReference type="Pfam" id="PF00294"/>
    </source>
</evidence>
<proteinExistence type="inferred from homology"/>
<keyword evidence="5" id="KW-0067">ATP-binding</keyword>
<keyword evidence="4 6" id="KW-0418">Kinase</keyword>
<keyword evidence="9" id="KW-1185">Reference proteome</keyword>
<protein>
    <submittedName>
        <fullName evidence="8">Carbohydrate kinase</fullName>
    </submittedName>
</protein>
<dbReference type="PRINTS" id="PR00990">
    <property type="entry name" value="RIBOKINASE"/>
</dbReference>
<dbReference type="GO" id="GO:0008865">
    <property type="term" value="F:fructokinase activity"/>
    <property type="evidence" value="ECO:0007669"/>
    <property type="project" value="UniProtKB-ARBA"/>
</dbReference>
<dbReference type="Proteomes" id="UP000265768">
    <property type="component" value="Unassembled WGS sequence"/>
</dbReference>
<keyword evidence="2 6" id="KW-0808">Transferase</keyword>
<dbReference type="AlphaFoldDB" id="A0A3A4AJ45"/>
<evidence type="ECO:0000256" key="3">
    <source>
        <dbReference type="ARBA" id="ARBA00022741"/>
    </source>
</evidence>
<dbReference type="GO" id="GO:0005524">
    <property type="term" value="F:ATP binding"/>
    <property type="evidence" value="ECO:0007669"/>
    <property type="project" value="UniProtKB-KW"/>
</dbReference>
<organism evidence="8 9">
    <name type="scientific">Bailinhaonella thermotolerans</name>
    <dbReference type="NCBI Taxonomy" id="1070861"/>
    <lineage>
        <taxon>Bacteria</taxon>
        <taxon>Bacillati</taxon>
        <taxon>Actinomycetota</taxon>
        <taxon>Actinomycetes</taxon>
        <taxon>Streptosporangiales</taxon>
        <taxon>Streptosporangiaceae</taxon>
        <taxon>Bailinhaonella</taxon>
    </lineage>
</organism>
<dbReference type="CDD" id="cd01167">
    <property type="entry name" value="bac_FRK"/>
    <property type="match status" value="1"/>
</dbReference>
<accession>A0A3A4AJ45</accession>
<evidence type="ECO:0000256" key="1">
    <source>
        <dbReference type="ARBA" id="ARBA00010688"/>
    </source>
</evidence>
<reference evidence="8 9" key="1">
    <citation type="submission" date="2018-09" db="EMBL/GenBank/DDBJ databases">
        <title>YIM 75507 draft genome.</title>
        <authorList>
            <person name="Tang S."/>
            <person name="Feng Y."/>
        </authorList>
    </citation>
    <scope>NUCLEOTIDE SEQUENCE [LARGE SCALE GENOMIC DNA]</scope>
    <source>
        <strain evidence="8 9">YIM 75507</strain>
    </source>
</reference>
<evidence type="ECO:0000256" key="4">
    <source>
        <dbReference type="ARBA" id="ARBA00022777"/>
    </source>
</evidence>
<gene>
    <name evidence="8" type="ORF">D5H75_27010</name>
</gene>
<dbReference type="Pfam" id="PF00294">
    <property type="entry name" value="PfkB"/>
    <property type="match status" value="1"/>
</dbReference>
<dbReference type="EMBL" id="QZEY01000012">
    <property type="protein sequence ID" value="RJL26627.1"/>
    <property type="molecule type" value="Genomic_DNA"/>
</dbReference>
<dbReference type="SUPFAM" id="SSF53613">
    <property type="entry name" value="Ribokinase-like"/>
    <property type="match status" value="1"/>
</dbReference>
<keyword evidence="3" id="KW-0547">Nucleotide-binding</keyword>
<dbReference type="InterPro" id="IPR029056">
    <property type="entry name" value="Ribokinase-like"/>
</dbReference>
<dbReference type="InterPro" id="IPR002139">
    <property type="entry name" value="Ribo/fructo_kinase"/>
</dbReference>
<comment type="similarity">
    <text evidence="1 6">Belongs to the carbohydrate kinase PfkB family.</text>
</comment>
<dbReference type="PROSITE" id="PS00584">
    <property type="entry name" value="PFKB_KINASES_2"/>
    <property type="match status" value="1"/>
</dbReference>
<comment type="caution">
    <text evidence="8">The sequence shown here is derived from an EMBL/GenBank/DDBJ whole genome shotgun (WGS) entry which is preliminary data.</text>
</comment>
<name>A0A3A4AJ45_9ACTN</name>
<evidence type="ECO:0000313" key="8">
    <source>
        <dbReference type="EMBL" id="RJL26627.1"/>
    </source>
</evidence>
<evidence type="ECO:0000256" key="2">
    <source>
        <dbReference type="ARBA" id="ARBA00022679"/>
    </source>
</evidence>
<dbReference type="Gene3D" id="3.40.1190.20">
    <property type="match status" value="1"/>
</dbReference>
<dbReference type="OrthoDB" id="9795789at2"/>
<evidence type="ECO:0000256" key="5">
    <source>
        <dbReference type="ARBA" id="ARBA00022840"/>
    </source>
</evidence>